<evidence type="ECO:0000256" key="5">
    <source>
        <dbReference type="ARBA" id="ARBA00022840"/>
    </source>
</evidence>
<dbReference type="EMBL" id="VBRY01000009">
    <property type="protein sequence ID" value="TLS66527.1"/>
    <property type="molecule type" value="Genomic_DNA"/>
</dbReference>
<comment type="catalytic activity">
    <reaction evidence="7 8">
        <text>CMP + ATP = CDP + ADP</text>
        <dbReference type="Rhea" id="RHEA:11600"/>
        <dbReference type="ChEBI" id="CHEBI:30616"/>
        <dbReference type="ChEBI" id="CHEBI:58069"/>
        <dbReference type="ChEBI" id="CHEBI:60377"/>
        <dbReference type="ChEBI" id="CHEBI:456216"/>
        <dbReference type="EC" id="2.7.4.25"/>
    </reaction>
</comment>
<keyword evidence="3 8" id="KW-0547">Nucleotide-binding</keyword>
<evidence type="ECO:0000256" key="2">
    <source>
        <dbReference type="ARBA" id="ARBA00022679"/>
    </source>
</evidence>
<keyword evidence="8" id="KW-0963">Cytoplasm</keyword>
<dbReference type="GO" id="GO:0005524">
    <property type="term" value="F:ATP binding"/>
    <property type="evidence" value="ECO:0007669"/>
    <property type="project" value="UniProtKB-UniRule"/>
</dbReference>
<dbReference type="HAMAP" id="MF_00238">
    <property type="entry name" value="Cytidyl_kinase_type1"/>
    <property type="match status" value="1"/>
</dbReference>
<dbReference type="SUPFAM" id="SSF52540">
    <property type="entry name" value="P-loop containing nucleoside triphosphate hydrolases"/>
    <property type="match status" value="1"/>
</dbReference>
<comment type="catalytic activity">
    <reaction evidence="6 8">
        <text>dCMP + ATP = dCDP + ADP</text>
        <dbReference type="Rhea" id="RHEA:25094"/>
        <dbReference type="ChEBI" id="CHEBI:30616"/>
        <dbReference type="ChEBI" id="CHEBI:57566"/>
        <dbReference type="ChEBI" id="CHEBI:58593"/>
        <dbReference type="ChEBI" id="CHEBI:456216"/>
        <dbReference type="EC" id="2.7.4.25"/>
    </reaction>
</comment>
<evidence type="ECO:0000259" key="9">
    <source>
        <dbReference type="Pfam" id="PF02224"/>
    </source>
</evidence>
<dbReference type="InterPro" id="IPR011994">
    <property type="entry name" value="Cytidylate_kinase_dom"/>
</dbReference>
<dbReference type="AlphaFoldDB" id="A0A5R9GQI6"/>
<evidence type="ECO:0000256" key="4">
    <source>
        <dbReference type="ARBA" id="ARBA00022777"/>
    </source>
</evidence>
<evidence type="ECO:0000256" key="1">
    <source>
        <dbReference type="ARBA" id="ARBA00009427"/>
    </source>
</evidence>
<dbReference type="Pfam" id="PF02224">
    <property type="entry name" value="Cytidylate_kin"/>
    <property type="match status" value="1"/>
</dbReference>
<evidence type="ECO:0000256" key="3">
    <source>
        <dbReference type="ARBA" id="ARBA00022741"/>
    </source>
</evidence>
<protein>
    <recommendedName>
        <fullName evidence="8">Cytidylate kinase</fullName>
        <shortName evidence="8">CK</shortName>
        <ecNumber evidence="8">2.7.4.25</ecNumber>
    </recommendedName>
    <alternativeName>
        <fullName evidence="8">Cytidine monophosphate kinase</fullName>
        <shortName evidence="8">CMP kinase</shortName>
    </alternativeName>
</protein>
<keyword evidence="2 8" id="KW-0808">Transferase</keyword>
<evidence type="ECO:0000256" key="7">
    <source>
        <dbReference type="ARBA" id="ARBA00048478"/>
    </source>
</evidence>
<dbReference type="NCBIfam" id="TIGR00017">
    <property type="entry name" value="cmk"/>
    <property type="match status" value="1"/>
</dbReference>
<keyword evidence="5 8" id="KW-0067">ATP-binding</keyword>
<name>A0A5R9GQI6_9PROT</name>
<dbReference type="CDD" id="cd02020">
    <property type="entry name" value="CMPK"/>
    <property type="match status" value="1"/>
</dbReference>
<dbReference type="GO" id="GO:0006220">
    <property type="term" value="P:pyrimidine nucleotide metabolic process"/>
    <property type="evidence" value="ECO:0007669"/>
    <property type="project" value="UniProtKB-UniRule"/>
</dbReference>
<comment type="similarity">
    <text evidence="1 8">Belongs to the cytidylate kinase family. Type 1 subfamily.</text>
</comment>
<feature type="binding site" evidence="8">
    <location>
        <begin position="16"/>
        <end position="24"/>
    </location>
    <ligand>
        <name>ATP</name>
        <dbReference type="ChEBI" id="CHEBI:30616"/>
    </ligand>
</feature>
<evidence type="ECO:0000313" key="11">
    <source>
        <dbReference type="Proteomes" id="UP000306585"/>
    </source>
</evidence>
<dbReference type="InterPro" id="IPR003136">
    <property type="entry name" value="Cytidylate_kin"/>
</dbReference>
<dbReference type="RefSeq" id="WP_138239707.1">
    <property type="nucleotide sequence ID" value="NZ_VBRY01000009.1"/>
</dbReference>
<dbReference type="OrthoDB" id="5292579at2"/>
<organism evidence="10 11">
    <name type="scientific">Mariprofundus erugo</name>
    <dbReference type="NCBI Taxonomy" id="2528639"/>
    <lineage>
        <taxon>Bacteria</taxon>
        <taxon>Pseudomonadati</taxon>
        <taxon>Pseudomonadota</taxon>
        <taxon>Candidatius Mariprofundia</taxon>
        <taxon>Mariprofundales</taxon>
        <taxon>Mariprofundaceae</taxon>
        <taxon>Mariprofundus</taxon>
    </lineage>
</organism>
<proteinExistence type="inferred from homology"/>
<dbReference type="Proteomes" id="UP000306585">
    <property type="component" value="Unassembled WGS sequence"/>
</dbReference>
<keyword evidence="11" id="KW-1185">Reference proteome</keyword>
<dbReference type="GO" id="GO:0005737">
    <property type="term" value="C:cytoplasm"/>
    <property type="evidence" value="ECO:0007669"/>
    <property type="project" value="UniProtKB-SubCell"/>
</dbReference>
<feature type="domain" description="Cytidylate kinase" evidence="9">
    <location>
        <begin position="12"/>
        <end position="220"/>
    </location>
</feature>
<dbReference type="GO" id="GO:0036430">
    <property type="term" value="F:CMP kinase activity"/>
    <property type="evidence" value="ECO:0007669"/>
    <property type="project" value="RHEA"/>
</dbReference>
<comment type="caution">
    <text evidence="10">The sequence shown here is derived from an EMBL/GenBank/DDBJ whole genome shotgun (WGS) entry which is preliminary data.</text>
</comment>
<dbReference type="Gene3D" id="3.40.50.300">
    <property type="entry name" value="P-loop containing nucleotide triphosphate hydrolases"/>
    <property type="match status" value="1"/>
</dbReference>
<accession>A0A5R9GQI6</accession>
<evidence type="ECO:0000313" key="10">
    <source>
        <dbReference type="EMBL" id="TLS66527.1"/>
    </source>
</evidence>
<reference evidence="10 11" key="1">
    <citation type="journal article" date="2019" name="Appl. Environ. Microbiol.">
        <title>Environmental Evidence and Genomic Insight of Iron-oxidizing Bacteria Preference Towards More Corrosion Resistant Stainless Steel at Higher Salinities.</title>
        <authorList>
            <person name="Garrison C.E."/>
            <person name="Price K.A."/>
            <person name="Field E.K."/>
        </authorList>
    </citation>
    <scope>NUCLEOTIDE SEQUENCE [LARGE SCALE GENOMIC DNA]</scope>
    <source>
        <strain evidence="10 11">P3</strain>
    </source>
</reference>
<evidence type="ECO:0000256" key="6">
    <source>
        <dbReference type="ARBA" id="ARBA00047615"/>
    </source>
</evidence>
<gene>
    <name evidence="8" type="primary">cmk</name>
    <name evidence="10" type="ORF">FEF65_10210</name>
</gene>
<comment type="subcellular location">
    <subcellularLocation>
        <location evidence="8">Cytoplasm</location>
    </subcellularLocation>
</comment>
<evidence type="ECO:0000256" key="8">
    <source>
        <dbReference type="HAMAP-Rule" id="MF_00238"/>
    </source>
</evidence>
<keyword evidence="4 8" id="KW-0418">Kinase</keyword>
<dbReference type="EC" id="2.7.4.25" evidence="8"/>
<sequence length="232" mass="25318">MAMWKPVAGLKIAVDGPSGSGKGTVAKLLAEEVGLPVLDTGLLYRLTGAVALQRGADLADEAAMVQVTVEMLDGLIWSSSGIEFHGEKWTDRLRGEEVGAAASMVAAMPEVRARLLTLQQQLAGSGCIMDGRDIGTVVLPDAPAKFFLTASVRERARRRWSQLKQMGRRCDFDEVLLDLKKRDQRDRERQHAPLAQAVDAIAIDSTTLRVDEVVDRMLGILERRGLIEAIDD</sequence>
<dbReference type="GO" id="GO:0036431">
    <property type="term" value="F:dCMP kinase activity"/>
    <property type="evidence" value="ECO:0007669"/>
    <property type="project" value="InterPro"/>
</dbReference>
<dbReference type="InterPro" id="IPR027417">
    <property type="entry name" value="P-loop_NTPase"/>
</dbReference>